<evidence type="ECO:0000256" key="1">
    <source>
        <dbReference type="SAM" id="MobiDB-lite"/>
    </source>
</evidence>
<dbReference type="Proteomes" id="UP000502665">
    <property type="component" value="Chromosome"/>
</dbReference>
<evidence type="ECO:0000313" key="3">
    <source>
        <dbReference type="Proteomes" id="UP000502665"/>
    </source>
</evidence>
<reference evidence="2" key="1">
    <citation type="submission" date="2020-03" db="EMBL/GenBank/DDBJ databases">
        <title>Molecular networking-based the target discovery of potent antiproliferative macrolactams: 5/6/7/16 polycyclic ansamycins and glycosylated trienomycin from Streptomyces cacaoi subsp. asoensis.</title>
        <authorList>
            <person name="Liu L.-L."/>
        </authorList>
    </citation>
    <scope>NUCLEOTIDE SEQUENCE [LARGE SCALE GENOMIC DNA]</scope>
    <source>
        <strain evidence="2">H2S5</strain>
    </source>
</reference>
<keyword evidence="3" id="KW-1185">Reference proteome</keyword>
<protein>
    <submittedName>
        <fullName evidence="2">Uncharacterized protein</fullName>
    </submittedName>
</protein>
<evidence type="ECO:0000313" key="2">
    <source>
        <dbReference type="EMBL" id="QJT01773.1"/>
    </source>
</evidence>
<proteinExistence type="predicted"/>
<accession>A0A6M4X047</accession>
<gene>
    <name evidence="2" type="ORF">G9272_16855</name>
</gene>
<dbReference type="EMBL" id="CP049838">
    <property type="protein sequence ID" value="QJT01773.1"/>
    <property type="molecule type" value="Genomic_DNA"/>
</dbReference>
<sequence>MAHRTDQPQPHTPRYGRGHSTVEALVRTMLGEIADRLERHRTDEPLTPTGRAAAIQATTLDPVLSRAAPEITEPITRAAYAEILRTIAQPAAEQ</sequence>
<feature type="region of interest" description="Disordered" evidence="1">
    <location>
        <begin position="1"/>
        <end position="20"/>
    </location>
</feature>
<organism evidence="2 3">
    <name type="scientific">Streptomyces asoensis</name>
    <dbReference type="NCBI Taxonomy" id="249586"/>
    <lineage>
        <taxon>Bacteria</taxon>
        <taxon>Bacillati</taxon>
        <taxon>Actinomycetota</taxon>
        <taxon>Actinomycetes</taxon>
        <taxon>Kitasatosporales</taxon>
        <taxon>Streptomycetaceae</taxon>
        <taxon>Streptomyces</taxon>
    </lineage>
</organism>
<dbReference type="RefSeq" id="WP_171397327.1">
    <property type="nucleotide sequence ID" value="NZ_CP049838.1"/>
</dbReference>
<dbReference type="AlphaFoldDB" id="A0A6M4X047"/>
<name>A0A6M4X047_9ACTN</name>